<sequence>MADNKLKIKKRTLLIIDWANVYGWSKTTNWIVCPKKLYHFFNRPKIVDKILYHGVEIGQNKSEQFKLDMENLGFSVVSKEVKWPPVLLSQQNHFKKIVKDLFNLLDKIKKTNSSISNKLYDLTKKIEHLQSYQNKNLEILDISNEDELKEIYTYIEEVDLELKNLNIDVNDLRYNLNKPVHRRKCDFDVEITRDAINKADEYDTLLLFSGDGDYYALTEDLIKKGKKVILVFAKGHKGKEYDNIKSSLFLAYPVNLLKDQLKLIKK</sequence>
<dbReference type="EMBL" id="PFPL01000032">
    <property type="protein sequence ID" value="PIZ96193.1"/>
    <property type="molecule type" value="Genomic_DNA"/>
</dbReference>
<dbReference type="Gene3D" id="3.40.50.1010">
    <property type="entry name" value="5'-nuclease"/>
    <property type="match status" value="1"/>
</dbReference>
<dbReference type="GO" id="GO:0004540">
    <property type="term" value="F:RNA nuclease activity"/>
    <property type="evidence" value="ECO:0007669"/>
    <property type="project" value="InterPro"/>
</dbReference>
<dbReference type="PANTHER" id="PTHR35458">
    <property type="entry name" value="SLR0755 PROTEIN"/>
    <property type="match status" value="1"/>
</dbReference>
<gene>
    <name evidence="2" type="ORF">COX80_01885</name>
</gene>
<dbReference type="AlphaFoldDB" id="A0A2M7VB16"/>
<organism evidence="2 3">
    <name type="scientific">Candidatus Magasanikbacteria bacterium CG_4_10_14_0_2_um_filter_33_14</name>
    <dbReference type="NCBI Taxonomy" id="1974636"/>
    <lineage>
        <taxon>Bacteria</taxon>
        <taxon>Candidatus Magasanikiibacteriota</taxon>
    </lineage>
</organism>
<dbReference type="PANTHER" id="PTHR35458:SF2">
    <property type="entry name" value="SLR0755 PROTEIN"/>
    <property type="match status" value="1"/>
</dbReference>
<proteinExistence type="predicted"/>
<dbReference type="Pfam" id="PF01936">
    <property type="entry name" value="NYN"/>
    <property type="match status" value="1"/>
</dbReference>
<accession>A0A2M7VB16</accession>
<name>A0A2M7VB16_9BACT</name>
<dbReference type="Proteomes" id="UP000231453">
    <property type="component" value="Unassembled WGS sequence"/>
</dbReference>
<dbReference type="InterPro" id="IPR047140">
    <property type="entry name" value="LabA"/>
</dbReference>
<reference evidence="3" key="1">
    <citation type="submission" date="2017-09" db="EMBL/GenBank/DDBJ databases">
        <title>Depth-based differentiation of microbial function through sediment-hosted aquifers and enrichment of novel symbionts in the deep terrestrial subsurface.</title>
        <authorList>
            <person name="Probst A.J."/>
            <person name="Ladd B."/>
            <person name="Jarett J.K."/>
            <person name="Geller-Mcgrath D.E."/>
            <person name="Sieber C.M.K."/>
            <person name="Emerson J.B."/>
            <person name="Anantharaman K."/>
            <person name="Thomas B.C."/>
            <person name="Malmstrom R."/>
            <person name="Stieglmeier M."/>
            <person name="Klingl A."/>
            <person name="Woyke T."/>
            <person name="Ryan C.M."/>
            <person name="Banfield J.F."/>
        </authorList>
    </citation>
    <scope>NUCLEOTIDE SEQUENCE [LARGE SCALE GENOMIC DNA]</scope>
</reference>
<dbReference type="InterPro" id="IPR021139">
    <property type="entry name" value="NYN"/>
</dbReference>
<comment type="caution">
    <text evidence="2">The sequence shown here is derived from an EMBL/GenBank/DDBJ whole genome shotgun (WGS) entry which is preliminary data.</text>
</comment>
<protein>
    <recommendedName>
        <fullName evidence="1">NYN domain-containing protein</fullName>
    </recommendedName>
</protein>
<evidence type="ECO:0000313" key="2">
    <source>
        <dbReference type="EMBL" id="PIZ96193.1"/>
    </source>
</evidence>
<feature type="domain" description="NYN" evidence="1">
    <location>
        <begin position="146"/>
        <end position="237"/>
    </location>
</feature>
<evidence type="ECO:0000259" key="1">
    <source>
        <dbReference type="Pfam" id="PF01936"/>
    </source>
</evidence>
<evidence type="ECO:0000313" key="3">
    <source>
        <dbReference type="Proteomes" id="UP000231453"/>
    </source>
</evidence>